<dbReference type="PIRSF" id="PIRSF016184">
    <property type="entry name" value="PhzC_PhzF"/>
    <property type="match status" value="1"/>
</dbReference>
<dbReference type="Gene3D" id="3.10.310.10">
    <property type="entry name" value="Diaminopimelate Epimerase, Chain A, domain 1"/>
    <property type="match status" value="2"/>
</dbReference>
<dbReference type="NCBIfam" id="TIGR00654">
    <property type="entry name" value="PhzF_family"/>
    <property type="match status" value="1"/>
</dbReference>
<protein>
    <submittedName>
        <fullName evidence="4">PhzF family phenazine biosynthesis protein</fullName>
    </submittedName>
</protein>
<accession>A0A7C3FZ17</accession>
<keyword evidence="2" id="KW-0413">Isomerase</keyword>
<dbReference type="Proteomes" id="UP000886042">
    <property type="component" value="Unassembled WGS sequence"/>
</dbReference>
<evidence type="ECO:0000313" key="4">
    <source>
        <dbReference type="EMBL" id="HFB54770.1"/>
    </source>
</evidence>
<comment type="similarity">
    <text evidence="1">Belongs to the PhzF family.</text>
</comment>
<dbReference type="InterPro" id="IPR003719">
    <property type="entry name" value="Phenazine_PhzF-like"/>
</dbReference>
<dbReference type="PANTHER" id="PTHR13774">
    <property type="entry name" value="PHENAZINE BIOSYNTHESIS PROTEIN"/>
    <property type="match status" value="1"/>
</dbReference>
<dbReference type="Pfam" id="PF02567">
    <property type="entry name" value="PhzC-PhzF"/>
    <property type="match status" value="1"/>
</dbReference>
<dbReference type="SUPFAM" id="SSF54506">
    <property type="entry name" value="Diaminopimelate epimerase-like"/>
    <property type="match status" value="1"/>
</dbReference>
<proteinExistence type="inferred from homology"/>
<dbReference type="GO" id="GO:0005737">
    <property type="term" value="C:cytoplasm"/>
    <property type="evidence" value="ECO:0007669"/>
    <property type="project" value="TreeGrafter"/>
</dbReference>
<dbReference type="EMBL" id="DRMN01000166">
    <property type="protein sequence ID" value="HFB54770.1"/>
    <property type="molecule type" value="Genomic_DNA"/>
</dbReference>
<evidence type="ECO:0000256" key="1">
    <source>
        <dbReference type="ARBA" id="ARBA00008270"/>
    </source>
</evidence>
<evidence type="ECO:0000256" key="2">
    <source>
        <dbReference type="ARBA" id="ARBA00023235"/>
    </source>
</evidence>
<comment type="caution">
    <text evidence="4">The sequence shown here is derived from an EMBL/GenBank/DDBJ whole genome shotgun (WGS) entry which is preliminary data.</text>
</comment>
<evidence type="ECO:0000256" key="3">
    <source>
        <dbReference type="PIRSR" id="PIRSR016184-1"/>
    </source>
</evidence>
<feature type="active site" evidence="3">
    <location>
        <position position="44"/>
    </location>
</feature>
<sequence>MNIQKIASFSDGSLGGNPAGVVLCDAMPSPNVMQSLAAEVGFSETVFARPLAPDAPFENWQARYFSPESEVPFCGHATIALGAALALQHGNGEFALTLNDAQITVTGEKVGDTLKAALQSPPTQSRAAPSNITAHALALFGYSRENLAGTLPPALAHAGANHLILALNNRSTLAKMQYDLDAGRAFMRTHNLVTIALIHAETPTTFHAHNAFASGGVLEDPATGAAAAALGGYLRDINWPHHGQIDIIQGEDMGMRSLLHADISDVPGSSIRISGMARIIGH</sequence>
<gene>
    <name evidence="4" type="ORF">ENJ46_02510</name>
</gene>
<organism evidence="4">
    <name type="scientific">Hellea balneolensis</name>
    <dbReference type="NCBI Taxonomy" id="287478"/>
    <lineage>
        <taxon>Bacteria</taxon>
        <taxon>Pseudomonadati</taxon>
        <taxon>Pseudomonadota</taxon>
        <taxon>Alphaproteobacteria</taxon>
        <taxon>Maricaulales</taxon>
        <taxon>Robiginitomaculaceae</taxon>
        <taxon>Hellea</taxon>
    </lineage>
</organism>
<reference evidence="4" key="1">
    <citation type="journal article" date="2020" name="mSystems">
        <title>Genome- and Community-Level Interaction Insights into Carbon Utilization and Element Cycling Functions of Hydrothermarchaeota in Hydrothermal Sediment.</title>
        <authorList>
            <person name="Zhou Z."/>
            <person name="Liu Y."/>
            <person name="Xu W."/>
            <person name="Pan J."/>
            <person name="Luo Z.H."/>
            <person name="Li M."/>
        </authorList>
    </citation>
    <scope>NUCLEOTIDE SEQUENCE [LARGE SCALE GENOMIC DNA]</scope>
    <source>
        <strain evidence="4">HyVt-489</strain>
    </source>
</reference>
<dbReference type="PANTHER" id="PTHR13774:SF39">
    <property type="entry name" value="BIOSYNTHESIS PROTEIN, PUTATIVE-RELATED"/>
    <property type="match status" value="1"/>
</dbReference>
<dbReference type="AlphaFoldDB" id="A0A7C3FZ17"/>
<dbReference type="GO" id="GO:0016853">
    <property type="term" value="F:isomerase activity"/>
    <property type="evidence" value="ECO:0007669"/>
    <property type="project" value="UniProtKB-KW"/>
</dbReference>
<name>A0A7C3FZ17_9PROT</name>